<keyword evidence="5" id="KW-0732">Signal</keyword>
<dbReference type="SMART" id="SM00640">
    <property type="entry name" value="Glyco_32"/>
    <property type="match status" value="1"/>
</dbReference>
<evidence type="ECO:0000256" key="5">
    <source>
        <dbReference type="SAM" id="SignalP"/>
    </source>
</evidence>
<evidence type="ECO:0000313" key="9">
    <source>
        <dbReference type="Proteomes" id="UP000190541"/>
    </source>
</evidence>
<dbReference type="Proteomes" id="UP000190541">
    <property type="component" value="Unassembled WGS sequence"/>
</dbReference>
<dbReference type="GO" id="GO:0004575">
    <property type="term" value="F:sucrose alpha-glucosidase activity"/>
    <property type="evidence" value="ECO:0007669"/>
    <property type="project" value="TreeGrafter"/>
</dbReference>
<keyword evidence="3 4" id="KW-0326">Glycosidase</keyword>
<dbReference type="InterPro" id="IPR013148">
    <property type="entry name" value="Glyco_hydro_32_N"/>
</dbReference>
<dbReference type="STRING" id="623280.SAMN05660226_03018"/>
<proteinExistence type="inferred from homology"/>
<gene>
    <name evidence="8" type="ORF">SAMN05660226_03018</name>
</gene>
<dbReference type="Gene3D" id="2.115.10.20">
    <property type="entry name" value="Glycosyl hydrolase domain, family 43"/>
    <property type="match status" value="2"/>
</dbReference>
<dbReference type="Pfam" id="PF00251">
    <property type="entry name" value="Glyco_hydro_32N"/>
    <property type="match status" value="2"/>
</dbReference>
<dbReference type="AlphaFoldDB" id="A0A1T5DW45"/>
<name>A0A1T5DW45_9SPHI</name>
<organism evidence="8 9">
    <name type="scientific">Parapedobacter luteus</name>
    <dbReference type="NCBI Taxonomy" id="623280"/>
    <lineage>
        <taxon>Bacteria</taxon>
        <taxon>Pseudomonadati</taxon>
        <taxon>Bacteroidota</taxon>
        <taxon>Sphingobacteriia</taxon>
        <taxon>Sphingobacteriales</taxon>
        <taxon>Sphingobacteriaceae</taxon>
        <taxon>Parapedobacter</taxon>
    </lineage>
</organism>
<evidence type="ECO:0000256" key="3">
    <source>
        <dbReference type="ARBA" id="ARBA00023295"/>
    </source>
</evidence>
<dbReference type="InterPro" id="IPR023296">
    <property type="entry name" value="Glyco_hydro_beta-prop_sf"/>
</dbReference>
<dbReference type="InterPro" id="IPR013320">
    <property type="entry name" value="ConA-like_dom_sf"/>
</dbReference>
<evidence type="ECO:0000256" key="4">
    <source>
        <dbReference type="RuleBase" id="RU362110"/>
    </source>
</evidence>
<evidence type="ECO:0000256" key="2">
    <source>
        <dbReference type="ARBA" id="ARBA00022801"/>
    </source>
</evidence>
<keyword evidence="2 4" id="KW-0378">Hydrolase</keyword>
<feature type="domain" description="Glycosyl hydrolase family 32 N-terminal" evidence="6">
    <location>
        <begin position="395"/>
        <end position="495"/>
    </location>
</feature>
<feature type="domain" description="Glycosyl hydrolase family 32 C-terminal" evidence="7">
    <location>
        <begin position="499"/>
        <end position="655"/>
    </location>
</feature>
<reference evidence="8 9" key="1">
    <citation type="submission" date="2017-02" db="EMBL/GenBank/DDBJ databases">
        <authorList>
            <person name="Peterson S.W."/>
        </authorList>
    </citation>
    <scope>NUCLEOTIDE SEQUENCE [LARGE SCALE GENOMIC DNA]</scope>
    <source>
        <strain evidence="8 9">DSM 22899</strain>
    </source>
</reference>
<dbReference type="GO" id="GO:0005987">
    <property type="term" value="P:sucrose catabolic process"/>
    <property type="evidence" value="ECO:0007669"/>
    <property type="project" value="TreeGrafter"/>
</dbReference>
<evidence type="ECO:0000256" key="1">
    <source>
        <dbReference type="ARBA" id="ARBA00009902"/>
    </source>
</evidence>
<dbReference type="SUPFAM" id="SSF75005">
    <property type="entry name" value="Arabinanase/levansucrase/invertase"/>
    <property type="match status" value="1"/>
</dbReference>
<dbReference type="PANTHER" id="PTHR42800:SF1">
    <property type="entry name" value="EXOINULINASE INUD (AFU_ORTHOLOGUE AFUA_5G00480)"/>
    <property type="match status" value="1"/>
</dbReference>
<dbReference type="Gene3D" id="2.60.120.560">
    <property type="entry name" value="Exo-inulinase, domain 1"/>
    <property type="match status" value="1"/>
</dbReference>
<evidence type="ECO:0000313" key="8">
    <source>
        <dbReference type="EMBL" id="SKB75643.1"/>
    </source>
</evidence>
<accession>A0A1T5DW45</accession>
<dbReference type="EMBL" id="FUYS01000007">
    <property type="protein sequence ID" value="SKB75643.1"/>
    <property type="molecule type" value="Genomic_DNA"/>
</dbReference>
<dbReference type="InterPro" id="IPR013189">
    <property type="entry name" value="Glyco_hydro_32_C"/>
</dbReference>
<dbReference type="SUPFAM" id="SSF49899">
    <property type="entry name" value="Concanavalin A-like lectins/glucanases"/>
    <property type="match status" value="1"/>
</dbReference>
<feature type="signal peptide" evidence="5">
    <location>
        <begin position="1"/>
        <end position="25"/>
    </location>
</feature>
<protein>
    <submittedName>
        <fullName evidence="8">Levanase</fullName>
    </submittedName>
</protein>
<sequence>MIISMLRRLMVAFTLGVLTTSTVVAKENLLRDTMQEKYRPQYHFSPKNGWIGDPDGLVFTKGLFHLYWWGHAVSPDLVHWQELPYPMKGGDGTFSYFSGSVVVDKHNTGGFGENSMLAFYTKHFPGDSLPETQAVSISRDGGLSYHYYENNPVLDIGKIFFRDPQVFWHTPDQRWKMVVSLPDVQEIHIYESDDLKQWRFCSAFGGLGAQNSFWECPDLFEIPVLGESGHKKWVMLIGRGPNRVQYFVGDFDGQTFTPDSLIVNYLQHGSGLQGVLYDDFEKGISAKWKASDRAFQSRSSPVAATDFLGEKYLGDLSNGLATGYVTSEPFTISHGAINFLIAGGRRVDSLSVNLIVDDQVVRSTTGDNTSVFKWNGWDVRDLAGKVGHIEVVDLVNDTSHAAIAIDHVLFSDQLMSHQLEHALWLDYGNDYYATRIWRNYDDPQRFGDTVFAIGWMGNWEYARKAPSSWGRGFQSIPRTMALKRYPTGYRIVQRPINQLKQLRQAVHRTNNVIVEGVKPLEVFQPTRNTYEMEVEFRPGSAAKFGFNLLVGDGRKLVLTYDPKLSMMCLDRTNCTDFISDQQFTKAFAKTMYAPVDLLNNTLKLHIFVDQASVEIFTNDGEVVFSAVTYPGENQTGIELFAEGGSAEIVSLTAWEMKSIWGEPQAYVDLQ</sequence>
<feature type="domain" description="Glycosyl hydrolase family 32 N-terminal" evidence="6">
    <location>
        <begin position="43"/>
        <end position="268"/>
    </location>
</feature>
<comment type="similarity">
    <text evidence="1 4">Belongs to the glycosyl hydrolase 32 family.</text>
</comment>
<dbReference type="GO" id="GO:0005737">
    <property type="term" value="C:cytoplasm"/>
    <property type="evidence" value="ECO:0007669"/>
    <property type="project" value="TreeGrafter"/>
</dbReference>
<dbReference type="InterPro" id="IPR001362">
    <property type="entry name" value="Glyco_hydro_32"/>
</dbReference>
<dbReference type="CDD" id="cd18622">
    <property type="entry name" value="GH32_Inu-like"/>
    <property type="match status" value="1"/>
</dbReference>
<dbReference type="Pfam" id="PF08244">
    <property type="entry name" value="Glyco_hydro_32C"/>
    <property type="match status" value="1"/>
</dbReference>
<dbReference type="PANTHER" id="PTHR42800">
    <property type="entry name" value="EXOINULINASE INUD (AFU_ORTHOLOGUE AFUA_5G00480)"/>
    <property type="match status" value="1"/>
</dbReference>
<evidence type="ECO:0000259" key="7">
    <source>
        <dbReference type="Pfam" id="PF08244"/>
    </source>
</evidence>
<feature type="chain" id="PRO_5012075097" evidence="5">
    <location>
        <begin position="26"/>
        <end position="670"/>
    </location>
</feature>
<evidence type="ECO:0000259" key="6">
    <source>
        <dbReference type="Pfam" id="PF00251"/>
    </source>
</evidence>
<keyword evidence="9" id="KW-1185">Reference proteome</keyword>